<accession>A0A5C6NPL4</accession>
<name>A0A5C6NPL4_9TELE</name>
<keyword evidence="1" id="KW-0675">Receptor</keyword>
<reference evidence="1 2" key="1">
    <citation type="submission" date="2019-04" db="EMBL/GenBank/DDBJ databases">
        <title>Chromosome genome assembly for Takifugu flavidus.</title>
        <authorList>
            <person name="Xiao S."/>
        </authorList>
    </citation>
    <scope>NUCLEOTIDE SEQUENCE [LARGE SCALE GENOMIC DNA]</scope>
    <source>
        <strain evidence="1">HTHZ2018</strain>
        <tissue evidence="1">Muscle</tissue>
    </source>
</reference>
<evidence type="ECO:0000313" key="2">
    <source>
        <dbReference type="Proteomes" id="UP000324091"/>
    </source>
</evidence>
<keyword evidence="2" id="KW-1185">Reference proteome</keyword>
<dbReference type="Proteomes" id="UP000324091">
    <property type="component" value="Chromosome 19"/>
</dbReference>
<dbReference type="EMBL" id="RHFK02000011">
    <property type="protein sequence ID" value="TWW68541.1"/>
    <property type="molecule type" value="Genomic_DNA"/>
</dbReference>
<sequence length="202" mass="23135">MEGLELELRNLQAHSHQSEGYLVQLDDRLSSLSSSAERNVSSLISEVSRTSTWLHNQDVQLRETSGQLSRLRENLDEVNWTVGAVNHTFSSDISFHRRKIHDMQIQISNITEDTSSLWVTHVHTEAQLRSEMDILNTITEDLRLKDWEHSLALKNITMVEGKQNTLLTSVPINPGKLQLMTFCSVVLWSKRGFIYTCIFSDP</sequence>
<organism evidence="1 2">
    <name type="scientific">Takifugu flavidus</name>
    <name type="common">sansaifugu</name>
    <dbReference type="NCBI Taxonomy" id="433684"/>
    <lineage>
        <taxon>Eukaryota</taxon>
        <taxon>Metazoa</taxon>
        <taxon>Chordata</taxon>
        <taxon>Craniata</taxon>
        <taxon>Vertebrata</taxon>
        <taxon>Euteleostomi</taxon>
        <taxon>Actinopterygii</taxon>
        <taxon>Neopterygii</taxon>
        <taxon>Teleostei</taxon>
        <taxon>Neoteleostei</taxon>
        <taxon>Acanthomorphata</taxon>
        <taxon>Eupercaria</taxon>
        <taxon>Tetraodontiformes</taxon>
        <taxon>Tetradontoidea</taxon>
        <taxon>Tetraodontidae</taxon>
        <taxon>Takifugu</taxon>
    </lineage>
</organism>
<comment type="caution">
    <text evidence="1">The sequence shown here is derived from an EMBL/GenBank/DDBJ whole genome shotgun (WGS) entry which is preliminary data.</text>
</comment>
<dbReference type="AlphaFoldDB" id="A0A5C6NPL4"/>
<proteinExistence type="predicted"/>
<evidence type="ECO:0000313" key="1">
    <source>
        <dbReference type="EMBL" id="TWW68541.1"/>
    </source>
</evidence>
<protein>
    <submittedName>
        <fullName evidence="1">Scavenger receptor class A member 5</fullName>
    </submittedName>
</protein>
<gene>
    <name evidence="1" type="ORF">D4764_19G0003390</name>
</gene>